<keyword evidence="2" id="KW-0732">Signal</keyword>
<dbReference type="PANTHER" id="PTHR43739">
    <property type="entry name" value="XYLOGLUCANASE (EUROFUNG)"/>
    <property type="match status" value="1"/>
</dbReference>
<keyword evidence="4" id="KW-1185">Reference proteome</keyword>
<dbReference type="SUPFAM" id="SSF50939">
    <property type="entry name" value="Sialidases"/>
    <property type="match status" value="2"/>
</dbReference>
<dbReference type="Gene3D" id="2.130.10.10">
    <property type="entry name" value="YVTN repeat-like/Quinoprotein amine dehydrogenase"/>
    <property type="match status" value="4"/>
</dbReference>
<feature type="region of interest" description="Disordered" evidence="1">
    <location>
        <begin position="290"/>
        <end position="309"/>
    </location>
</feature>
<evidence type="ECO:0000313" key="4">
    <source>
        <dbReference type="Proteomes" id="UP000192360"/>
    </source>
</evidence>
<feature type="signal peptide" evidence="2">
    <location>
        <begin position="1"/>
        <end position="21"/>
    </location>
</feature>
<evidence type="ECO:0008006" key="5">
    <source>
        <dbReference type="Google" id="ProtNLM"/>
    </source>
</evidence>
<dbReference type="STRING" id="504486.SAMN05660703_0728"/>
<dbReference type="Proteomes" id="UP000192360">
    <property type="component" value="Unassembled WGS sequence"/>
</dbReference>
<gene>
    <name evidence="3" type="ORF">SAMN05660703_0728</name>
</gene>
<dbReference type="InterPro" id="IPR052025">
    <property type="entry name" value="Xyloglucanase_GH74"/>
</dbReference>
<dbReference type="EMBL" id="FWXO01000001">
    <property type="protein sequence ID" value="SMC38153.1"/>
    <property type="molecule type" value="Genomic_DNA"/>
</dbReference>
<protein>
    <recommendedName>
        <fullName evidence="5">Sortilin, neurotensin receptor 3</fullName>
    </recommendedName>
</protein>
<reference evidence="3 4" key="1">
    <citation type="submission" date="2017-04" db="EMBL/GenBank/DDBJ databases">
        <authorList>
            <person name="Afonso C.L."/>
            <person name="Miller P.J."/>
            <person name="Scott M.A."/>
            <person name="Spackman E."/>
            <person name="Goraichik I."/>
            <person name="Dimitrov K.M."/>
            <person name="Suarez D.L."/>
            <person name="Swayne D.E."/>
        </authorList>
    </citation>
    <scope>NUCLEOTIDE SEQUENCE [LARGE SCALE GENOMIC DNA]</scope>
    <source>
        <strain evidence="3 4">DSM 21164</strain>
    </source>
</reference>
<evidence type="ECO:0000313" key="3">
    <source>
        <dbReference type="EMBL" id="SMC38153.1"/>
    </source>
</evidence>
<dbReference type="OrthoDB" id="9757809at2"/>
<dbReference type="GO" id="GO:0010411">
    <property type="term" value="P:xyloglucan metabolic process"/>
    <property type="evidence" value="ECO:0007669"/>
    <property type="project" value="TreeGrafter"/>
</dbReference>
<dbReference type="InterPro" id="IPR015943">
    <property type="entry name" value="WD40/YVTN_repeat-like_dom_sf"/>
</dbReference>
<proteinExistence type="predicted"/>
<accession>A0A1W1YPT4</accession>
<evidence type="ECO:0000256" key="2">
    <source>
        <dbReference type="SAM" id="SignalP"/>
    </source>
</evidence>
<dbReference type="PANTHER" id="PTHR43739:SF5">
    <property type="entry name" value="EXO-ALPHA-SIALIDASE"/>
    <property type="match status" value="1"/>
</dbReference>
<organism evidence="3 4">
    <name type="scientific">Cellulophaga tyrosinoxydans</name>
    <dbReference type="NCBI Taxonomy" id="504486"/>
    <lineage>
        <taxon>Bacteria</taxon>
        <taxon>Pseudomonadati</taxon>
        <taxon>Bacteroidota</taxon>
        <taxon>Flavobacteriia</taxon>
        <taxon>Flavobacteriales</taxon>
        <taxon>Flavobacteriaceae</taxon>
        <taxon>Cellulophaga</taxon>
    </lineage>
</organism>
<dbReference type="InterPro" id="IPR036278">
    <property type="entry name" value="Sialidase_sf"/>
</dbReference>
<dbReference type="CDD" id="cd15482">
    <property type="entry name" value="Sialidase_non-viral"/>
    <property type="match status" value="3"/>
</dbReference>
<evidence type="ECO:0000256" key="1">
    <source>
        <dbReference type="SAM" id="MobiDB-lite"/>
    </source>
</evidence>
<dbReference type="AlphaFoldDB" id="A0A1W1YPT4"/>
<dbReference type="RefSeq" id="WP_084060012.1">
    <property type="nucleotide sequence ID" value="NZ_FWXO01000001.1"/>
</dbReference>
<name>A0A1W1YPT4_9FLAO</name>
<feature type="chain" id="PRO_5012529119" description="Sortilin, neurotensin receptor 3" evidence="2">
    <location>
        <begin position="22"/>
        <end position="949"/>
    </location>
</feature>
<sequence length="949" mass="104623">MNKSILITLLFSATLGFSQIAATSSDNVETALQQKSQLSKNSIVKNIPFTNIGPTVMSGRVVDVDVNPENPTEFYVGYASGGLWYTANNGTTFTPVLDNSDTQNVGDIAVDWKNGTIWVGTGENNASRSSYAGIGILKSTDKGETWQNMGLTDSHHIGRIILNPNNANEVIVGVTGHLYTPNENRGIYKTTDGGKTWVKTLYVNDAAGIIDVAVAPNSFSVMYAAAWEKDRKAWDFIGNGNGSGIYKSTDAGNTWVKVSTAESGFPTGDGVGRIGLAVFDDNTVYAVHDNQFRRPTDDSSPKKSENLSKDDFKNMSVDQLLNLEDKKLNEFLKTNGFQEKYRADNVKQLVRSGSVKPVDLAKYLEDANAMLFDTPVIGAEVYKSNDDGKTWSKQNINYIDDLFYSYGYYFAQINVDPSNVNKIYLAGVPIIKSDDGGKTYTSINGDNVHADHHALWINPKKSGHLINGNDGGVNITYDDGASWIKNNSPSVGQFYAINVDNEKPYNVYGGLQDNGVWKGAHTAKESTEWHQSGDYPWKSIMGGDGMQVQIDNRNANIVYTGYQFGNYFRLDVANDKQKYIQPKHELGETPYRFNWQTPILLSSHNQDILYLGGNKLHRSLNQGDDWETISPDLTQGGKAGNVAYGTLTTISESPFKFGLIYTGSDDGYIQVTQNGGGNWENISTNLPKDLWVSRVAASKHKKERVYATLNGYRNDNFTAYVFKSDNYGKTWTNIAANIPASPVNVILEDPINENLLFVGTDNGLYASFNQGDSWEVFQNGIPNVAVHDLVIQPEAKHLLVGTHGRSIYKTDIAQLEAMNAAMLSKSFYAFQPEKIKHSNRWGSSWSTWGKPQTPGLDITFYTTKAGVYNATIVTKNGIPVSATTVNADKGFNVVSYDLAFSKSGKSSYLKKVKTELKEANDGKTYLPKGKYEMVLDGNGLKEKVPFEIE</sequence>